<name>A0A239DZX9_9BURK</name>
<dbReference type="PROSITE" id="PS00571">
    <property type="entry name" value="AMIDASES"/>
    <property type="match status" value="1"/>
</dbReference>
<organism evidence="2 3">
    <name type="scientific">Noviherbaspirillum humi</name>
    <dbReference type="NCBI Taxonomy" id="1688639"/>
    <lineage>
        <taxon>Bacteria</taxon>
        <taxon>Pseudomonadati</taxon>
        <taxon>Pseudomonadota</taxon>
        <taxon>Betaproteobacteria</taxon>
        <taxon>Burkholderiales</taxon>
        <taxon>Oxalobacteraceae</taxon>
        <taxon>Noviherbaspirillum</taxon>
    </lineage>
</organism>
<dbReference type="AlphaFoldDB" id="A0A239DZX9"/>
<dbReference type="Proteomes" id="UP000198284">
    <property type="component" value="Unassembled WGS sequence"/>
</dbReference>
<dbReference type="Gene3D" id="3.90.1300.10">
    <property type="entry name" value="Amidase signature (AS) domain"/>
    <property type="match status" value="1"/>
</dbReference>
<dbReference type="InterPro" id="IPR036928">
    <property type="entry name" value="AS_sf"/>
</dbReference>
<dbReference type="InterPro" id="IPR000120">
    <property type="entry name" value="Amidase"/>
</dbReference>
<keyword evidence="3" id="KW-1185">Reference proteome</keyword>
<dbReference type="InterPro" id="IPR023631">
    <property type="entry name" value="Amidase_dom"/>
</dbReference>
<feature type="domain" description="Amidase" evidence="1">
    <location>
        <begin position="38"/>
        <end position="462"/>
    </location>
</feature>
<dbReference type="RefSeq" id="WP_176442328.1">
    <property type="nucleotide sequence ID" value="NZ_FZOT01000002.1"/>
</dbReference>
<dbReference type="Pfam" id="PF01425">
    <property type="entry name" value="Amidase"/>
    <property type="match status" value="1"/>
</dbReference>
<protein>
    <submittedName>
        <fullName evidence="2">Amidase</fullName>
    </submittedName>
</protein>
<gene>
    <name evidence="2" type="ORF">SAMN06265795_102459</name>
</gene>
<dbReference type="PANTHER" id="PTHR11895:SF76">
    <property type="entry name" value="INDOLEACETAMIDE HYDROLASE"/>
    <property type="match status" value="1"/>
</dbReference>
<dbReference type="PANTHER" id="PTHR11895">
    <property type="entry name" value="TRANSAMIDASE"/>
    <property type="match status" value="1"/>
</dbReference>
<evidence type="ECO:0000313" key="3">
    <source>
        <dbReference type="Proteomes" id="UP000198284"/>
    </source>
</evidence>
<evidence type="ECO:0000313" key="2">
    <source>
        <dbReference type="EMBL" id="SNS38020.1"/>
    </source>
</evidence>
<dbReference type="InterPro" id="IPR020556">
    <property type="entry name" value="Amidase_CS"/>
</dbReference>
<dbReference type="EMBL" id="FZOT01000002">
    <property type="protein sequence ID" value="SNS38020.1"/>
    <property type="molecule type" value="Genomic_DNA"/>
</dbReference>
<dbReference type="SUPFAM" id="SSF75304">
    <property type="entry name" value="Amidase signature (AS) enzymes"/>
    <property type="match status" value="1"/>
</dbReference>
<reference evidence="2 3" key="1">
    <citation type="submission" date="2017-06" db="EMBL/GenBank/DDBJ databases">
        <authorList>
            <person name="Kim H.J."/>
            <person name="Triplett B.A."/>
        </authorList>
    </citation>
    <scope>NUCLEOTIDE SEQUENCE [LARGE SCALE GENOMIC DNA]</scope>
    <source>
        <strain evidence="2 3">U15</strain>
    </source>
</reference>
<dbReference type="GO" id="GO:0003824">
    <property type="term" value="F:catalytic activity"/>
    <property type="evidence" value="ECO:0007669"/>
    <property type="project" value="InterPro"/>
</dbReference>
<proteinExistence type="predicted"/>
<sequence>MGILNNKKEAPTVNQEICLMSASDMAAQIRAGQLSAREVMNAHLAQIARINPQVNAIVTLHAEQALQEALAADEAQARGEPLGPLHGLPVAHKDLILTKGMRTTFGSKVHEHFVPTRSALMVERQQQAGAISIGKTNTPEFGAGSQTFNAVFGATRNPYDLGKTCGGSSGGAAVALATGMAALADGTDMGGSLRCPANFCNVVGLRPSVGRVPQVPAQNGWANLSVSGPMARTVQDLALYLSVIAGHDARDPMAIAQDGTQFRAPLERDFKGARIAWGLNIDGMPVDGGVRSVIDAQRGVFEQIGCRVEEASPNFHGAHEVFMTLRAHAFEQQLGAVLDQHPGVLKDTLAWNILEGRKLSGPDVGRAEKLRTALFERMHRFMQDVDFLVLPVNQVPPFPVEQAYVTEIDGVAMESYIDWMRSCYYITATSHPAISVPCGFTDDGLPVGLQIVGRHQGELALLQIAHAFEQANGAGRRRPALLG</sequence>
<accession>A0A239DZX9</accession>
<dbReference type="NCBIfam" id="NF005686">
    <property type="entry name" value="PRK07486.1"/>
    <property type="match status" value="1"/>
</dbReference>
<evidence type="ECO:0000259" key="1">
    <source>
        <dbReference type="Pfam" id="PF01425"/>
    </source>
</evidence>